<dbReference type="PANTHER" id="PTHR31151:SF0">
    <property type="entry name" value="PROLINE-TRNA LIGASE (DUF1680)"/>
    <property type="match status" value="1"/>
</dbReference>
<dbReference type="PANTHER" id="PTHR31151">
    <property type="entry name" value="PROLINE-TRNA LIGASE (DUF1680)"/>
    <property type="match status" value="1"/>
</dbReference>
<organism evidence="4 5">
    <name type="scientific">Bacteroides caccae</name>
    <dbReference type="NCBI Taxonomy" id="47678"/>
    <lineage>
        <taxon>Bacteria</taxon>
        <taxon>Pseudomonadati</taxon>
        <taxon>Bacteroidota</taxon>
        <taxon>Bacteroidia</taxon>
        <taxon>Bacteroidales</taxon>
        <taxon>Bacteroidaceae</taxon>
        <taxon>Bacteroides</taxon>
    </lineage>
</organism>
<feature type="domain" description="DUF4986" evidence="2">
    <location>
        <begin position="579"/>
        <end position="655"/>
    </location>
</feature>
<evidence type="ECO:0000313" key="4">
    <source>
        <dbReference type="EMBL" id="MDO6358989.1"/>
    </source>
</evidence>
<gene>
    <name evidence="4" type="ORF">Q4469_15045</name>
</gene>
<dbReference type="Pfam" id="PF07944">
    <property type="entry name" value="Beta-AFase-like_GH127_cat"/>
    <property type="match status" value="1"/>
</dbReference>
<reference evidence="4" key="1">
    <citation type="submission" date="2023-07" db="EMBL/GenBank/DDBJ databases">
        <title>Whole Genome Sequencing of Colonoscopy isolates.</title>
        <authorList>
            <person name="Surve S.V."/>
            <person name="Valls R.A."/>
            <person name="Barrak K.E."/>
            <person name="Gardner T.B."/>
            <person name="O'Toole G.A."/>
        </authorList>
    </citation>
    <scope>NUCLEOTIDE SEQUENCE</scope>
    <source>
        <strain evidence="4">GP0119</strain>
    </source>
</reference>
<accession>A0AAW7WPK0</accession>
<dbReference type="GeneID" id="75111924"/>
<dbReference type="InterPro" id="IPR008928">
    <property type="entry name" value="6-hairpin_glycosidase_sf"/>
</dbReference>
<evidence type="ECO:0000259" key="1">
    <source>
        <dbReference type="Pfam" id="PF07944"/>
    </source>
</evidence>
<evidence type="ECO:0000259" key="2">
    <source>
        <dbReference type="Pfam" id="PF16375"/>
    </source>
</evidence>
<keyword evidence="4" id="KW-0378">Hydrolase</keyword>
<dbReference type="GO" id="GO:0005975">
    <property type="term" value="P:carbohydrate metabolic process"/>
    <property type="evidence" value="ECO:0007669"/>
    <property type="project" value="InterPro"/>
</dbReference>
<dbReference type="InterPro" id="IPR032275">
    <property type="entry name" value="DUF4986"/>
</dbReference>
<dbReference type="EMBL" id="JAUONL010000013">
    <property type="protein sequence ID" value="MDO6358989.1"/>
    <property type="molecule type" value="Genomic_DNA"/>
</dbReference>
<dbReference type="InterPro" id="IPR049046">
    <property type="entry name" value="Beta-AFase-like_GH127_middle"/>
</dbReference>
<evidence type="ECO:0000313" key="5">
    <source>
        <dbReference type="Proteomes" id="UP001170023"/>
    </source>
</evidence>
<dbReference type="Pfam" id="PF20736">
    <property type="entry name" value="Glyco_hydro127M"/>
    <property type="match status" value="1"/>
</dbReference>
<protein>
    <submittedName>
        <fullName evidence="4">Glycoside hydrolase family 127 protein</fullName>
    </submittedName>
</protein>
<dbReference type="Proteomes" id="UP001170023">
    <property type="component" value="Unassembled WGS sequence"/>
</dbReference>
<dbReference type="AlphaFoldDB" id="A0AAW7WPK0"/>
<dbReference type="InterPro" id="IPR012878">
    <property type="entry name" value="Beta-AFase-like_GH127_cat"/>
</dbReference>
<proteinExistence type="predicted"/>
<dbReference type="Pfam" id="PF16375">
    <property type="entry name" value="DUF4986"/>
    <property type="match status" value="1"/>
</dbReference>
<comment type="caution">
    <text evidence="4">The sequence shown here is derived from an EMBL/GenBank/DDBJ whole genome shotgun (WGS) entry which is preliminary data.</text>
</comment>
<dbReference type="RefSeq" id="WP_227102797.1">
    <property type="nucleotide sequence ID" value="NZ_CABMOQ010000014.1"/>
</dbReference>
<evidence type="ECO:0000259" key="3">
    <source>
        <dbReference type="Pfam" id="PF20736"/>
    </source>
</evidence>
<dbReference type="SUPFAM" id="SSF48208">
    <property type="entry name" value="Six-hairpin glycosidases"/>
    <property type="match status" value="1"/>
</dbReference>
<sequence>MDMIMCERIVAKTSVRMLLSLLLIFGSVNPAMSVLRKGETSLGTSFESYFPLKEIRLSDGPFLDLQQKGKEYLLWLNPDSLLHFYRIEAGLSSKAGPYAGWESQDVWGAGPLRGGFLGFYLSSVSMMYQSTGDRELLRRLKYVLKELKLCQEAGKDGFLLGVKGGRELFREVASGKIKTNNPTVNGAWAPVYLINKMLLGLSAAYTQCDLKEALPILVRLADWFGSQVLDKLTDEQIQQLLICEHGSINESYVEVYELTGQKRFLDWARRLNDRAMWVPLSEGKDVLFGWHANTQIPKFTGFHKYYMFTGDRAFLLAATNFWNIVKQNHTWVIGGNSTGEHFFSKKEFIDRMLHISGPETCNSVNMLRLTEALFMQQPDATKAAYYERTLFNHILSAYDPVKGMCCYFTSMRPGHYRIYASRDSSFWCCGHTGLESPAKLGKFIYSHKVTNRHQEKDIRVNLFIPSILSWKEEGVELIQQSRIPESEQVDLTLNLKKKQKLILRIRKPDWTDKATFIINGEEEQPLLGSDGYWIIDRVWERKNVITLRLPMHIYTENLTGTDRYVALLYGPYVLAGRMGKENLPTTFWGKMNNTAMNKMDMAKVPVFREPVERIPTHVEVVSGEPLKFGINLKGFEHIVLEPFYKVHFERYAVYWPITH</sequence>
<feature type="domain" description="Non-reducing end beta-L-arabinofuranosidase-like GH127 middle" evidence="3">
    <location>
        <begin position="458"/>
        <end position="551"/>
    </location>
</feature>
<name>A0AAW7WPK0_9BACE</name>
<feature type="domain" description="Non-reducing end beta-L-arabinofuranosidase-like GH127 catalytic" evidence="1">
    <location>
        <begin position="55"/>
        <end position="441"/>
    </location>
</feature>
<dbReference type="GO" id="GO:0016787">
    <property type="term" value="F:hydrolase activity"/>
    <property type="evidence" value="ECO:0007669"/>
    <property type="project" value="UniProtKB-KW"/>
</dbReference>